<dbReference type="EMBL" id="JXTB01000400">
    <property type="protein sequence ID" value="PON42080.1"/>
    <property type="molecule type" value="Genomic_DNA"/>
</dbReference>
<dbReference type="PANTHER" id="PTHR24015:SF679">
    <property type="entry name" value="DYW DOMAIN-CONTAINING PROTEIN"/>
    <property type="match status" value="1"/>
</dbReference>
<dbReference type="GO" id="GO:0003729">
    <property type="term" value="F:mRNA binding"/>
    <property type="evidence" value="ECO:0007669"/>
    <property type="project" value="UniProtKB-ARBA"/>
</dbReference>
<organism evidence="3 4">
    <name type="scientific">Parasponia andersonii</name>
    <name type="common">Sponia andersonii</name>
    <dbReference type="NCBI Taxonomy" id="3476"/>
    <lineage>
        <taxon>Eukaryota</taxon>
        <taxon>Viridiplantae</taxon>
        <taxon>Streptophyta</taxon>
        <taxon>Embryophyta</taxon>
        <taxon>Tracheophyta</taxon>
        <taxon>Spermatophyta</taxon>
        <taxon>Magnoliopsida</taxon>
        <taxon>eudicotyledons</taxon>
        <taxon>Gunneridae</taxon>
        <taxon>Pentapetalae</taxon>
        <taxon>rosids</taxon>
        <taxon>fabids</taxon>
        <taxon>Rosales</taxon>
        <taxon>Cannabaceae</taxon>
        <taxon>Parasponia</taxon>
    </lineage>
</organism>
<dbReference type="Pfam" id="PF01535">
    <property type="entry name" value="PPR"/>
    <property type="match status" value="5"/>
</dbReference>
<dbReference type="NCBIfam" id="TIGR00756">
    <property type="entry name" value="PPR"/>
    <property type="match status" value="5"/>
</dbReference>
<dbReference type="AlphaFoldDB" id="A0A2P5AZU5"/>
<dbReference type="FunFam" id="1.25.40.10:FF:000073">
    <property type="entry name" value="Pentatricopeptide repeat-containing protein chloroplastic"/>
    <property type="match status" value="1"/>
</dbReference>
<dbReference type="PANTHER" id="PTHR24015">
    <property type="entry name" value="OS07G0578800 PROTEIN-RELATED"/>
    <property type="match status" value="1"/>
</dbReference>
<reference evidence="4" key="1">
    <citation type="submission" date="2016-06" db="EMBL/GenBank/DDBJ databases">
        <title>Parallel loss of symbiosis genes in relatives of nitrogen-fixing non-legume Parasponia.</title>
        <authorList>
            <person name="Van Velzen R."/>
            <person name="Holmer R."/>
            <person name="Bu F."/>
            <person name="Rutten L."/>
            <person name="Van Zeijl A."/>
            <person name="Liu W."/>
            <person name="Santuari L."/>
            <person name="Cao Q."/>
            <person name="Sharma T."/>
            <person name="Shen D."/>
            <person name="Roswanjaya Y."/>
            <person name="Wardhani T."/>
            <person name="Kalhor M.S."/>
            <person name="Jansen J."/>
            <person name="Van den Hoogen J."/>
            <person name="Gungor B."/>
            <person name="Hartog M."/>
            <person name="Hontelez J."/>
            <person name="Verver J."/>
            <person name="Yang W.-C."/>
            <person name="Schijlen E."/>
            <person name="Repin R."/>
            <person name="Schilthuizen M."/>
            <person name="Schranz E."/>
            <person name="Heidstra R."/>
            <person name="Miyata K."/>
            <person name="Fedorova E."/>
            <person name="Kohlen W."/>
            <person name="Bisseling T."/>
            <person name="Smit S."/>
            <person name="Geurts R."/>
        </authorList>
    </citation>
    <scope>NUCLEOTIDE SEQUENCE [LARGE SCALE GENOMIC DNA]</scope>
    <source>
        <strain evidence="4">cv. WU1-14</strain>
    </source>
</reference>
<dbReference type="Pfam" id="PF13041">
    <property type="entry name" value="PPR_2"/>
    <property type="match status" value="3"/>
</dbReference>
<dbReference type="InterPro" id="IPR046960">
    <property type="entry name" value="PPR_At4g14850-like_plant"/>
</dbReference>
<evidence type="ECO:0000313" key="3">
    <source>
        <dbReference type="EMBL" id="PON42080.1"/>
    </source>
</evidence>
<feature type="repeat" description="PPR" evidence="2">
    <location>
        <begin position="610"/>
        <end position="640"/>
    </location>
</feature>
<dbReference type="InterPro" id="IPR011990">
    <property type="entry name" value="TPR-like_helical_dom_sf"/>
</dbReference>
<dbReference type="GO" id="GO:0009451">
    <property type="term" value="P:RNA modification"/>
    <property type="evidence" value="ECO:0007669"/>
    <property type="project" value="InterPro"/>
</dbReference>
<dbReference type="InterPro" id="IPR002885">
    <property type="entry name" value="PPR_rpt"/>
</dbReference>
<keyword evidence="4" id="KW-1185">Reference proteome</keyword>
<accession>A0A2P5AZU5</accession>
<dbReference type="OrthoDB" id="1138637at2759"/>
<evidence type="ECO:0000256" key="1">
    <source>
        <dbReference type="ARBA" id="ARBA00022737"/>
    </source>
</evidence>
<proteinExistence type="predicted"/>
<name>A0A2P5AZU5_PARAD</name>
<feature type="repeat" description="PPR" evidence="2">
    <location>
        <begin position="272"/>
        <end position="306"/>
    </location>
</feature>
<feature type="repeat" description="PPR" evidence="2">
    <location>
        <begin position="169"/>
        <end position="204"/>
    </location>
</feature>
<feature type="repeat" description="PPR" evidence="2">
    <location>
        <begin position="474"/>
        <end position="508"/>
    </location>
</feature>
<dbReference type="PROSITE" id="PS51375">
    <property type="entry name" value="PPR"/>
    <property type="match status" value="5"/>
</dbReference>
<dbReference type="Gene3D" id="1.25.40.10">
    <property type="entry name" value="Tetratricopeptide repeat domain"/>
    <property type="match status" value="5"/>
</dbReference>
<evidence type="ECO:0000256" key="2">
    <source>
        <dbReference type="PROSITE-ProRule" id="PRU00708"/>
    </source>
</evidence>
<protein>
    <submittedName>
        <fullName evidence="3">DYW domain containing protein</fullName>
    </submittedName>
</protein>
<sequence>MVRTPDLYSRQLYGHYKVQHSLPRSSVGIRYKPMDSSISYCSRFGNQNPSLKSILASGFSRNESIMDVSWSSKLIREYMDDGFFEDAVKVYLKMLEYGVPVEEFQFFPPLIKAFGELLDIGKVREIHAHLLKFRALDDIYVENSLLGVYWKCGEAEDAIQLFWKMPVKDSVSWNTMISGFYRSGDNRGSLRTFSQMIREHGVFPNRVACLSALSSCSALESLAHGKEIHAFVVKSGFDDDFLVSGLIDMYMKCGDVKNAQYVFDDEESIRMNAVIWNVMINGYVSNGNLSQAMDLFVEMLGTSIVPDSSTMVAALVLCTELLDLAVGKQIHGWAINLGLNNDVRLETALTDMYFKCGDTKTGLDIFKSSRTRNTVMWGAVISNCAQSGFPIEALDLFHNYIIEYGFADSVLILAALRACSSLTWKSKGLQIHGLLVKSGLGSDVFIGSALIDMYAKCRDIESAQKVFYRLPDRDLVSWNALISGYAQNRSPDGALKALRTMQSEQIRPNTVTSACVLSACAYLSTVNLCKEVHSYLFRQGFGSNILISNSLIATYAKCGDVKSSWTVFQNMREKNEVSWNSVLLGLGIHGHADEVFVLFEKMEGAGMKPDSATFTALLSACSHAGRVEEGFKYFTSMVEYYKIEPQLEQYTCMVDLLGRVGDLKQAYDMILAMPCVPDDRIWGSLLAACKIHGDKRLAEVVADHIMNLDPTNIGYRILLSNLYEDYGKWNEATRIRTEIKDMGLKKSPGCSWIEVNTDIHTFIASDRSHNLSVEIYDALESLTIQIREEGYIPQSPSVTLGLNEVIDVDNISFTVENCLFVSRKQ</sequence>
<dbReference type="FunFam" id="1.25.40.10:FF:000090">
    <property type="entry name" value="Pentatricopeptide repeat-containing protein, chloroplastic"/>
    <property type="match status" value="1"/>
</dbReference>
<dbReference type="Pfam" id="PF20431">
    <property type="entry name" value="E_motif"/>
    <property type="match status" value="1"/>
</dbReference>
<keyword evidence="1" id="KW-0677">Repeat</keyword>
<dbReference type="Proteomes" id="UP000237105">
    <property type="component" value="Unassembled WGS sequence"/>
</dbReference>
<comment type="caution">
    <text evidence="3">The sequence shown here is derived from an EMBL/GenBank/DDBJ whole genome shotgun (WGS) entry which is preliminary data.</text>
</comment>
<gene>
    <name evidence="3" type="ORF">PanWU01x14_284700</name>
</gene>
<feature type="repeat" description="PPR" evidence="2">
    <location>
        <begin position="575"/>
        <end position="609"/>
    </location>
</feature>
<evidence type="ECO:0000313" key="4">
    <source>
        <dbReference type="Proteomes" id="UP000237105"/>
    </source>
</evidence>
<dbReference type="InterPro" id="IPR046848">
    <property type="entry name" value="E_motif"/>
</dbReference>
<dbReference type="GO" id="GO:0005739">
    <property type="term" value="C:mitochondrion"/>
    <property type="evidence" value="ECO:0007669"/>
    <property type="project" value="TreeGrafter"/>
</dbReference>